<dbReference type="PANTHER" id="PTHR36443">
    <property type="entry name" value="BSR5223 PROTEIN"/>
    <property type="match status" value="1"/>
</dbReference>
<dbReference type="Pfam" id="PF11146">
    <property type="entry name" value="DUF2905"/>
    <property type="match status" value="1"/>
</dbReference>
<name>A0A2Z3L8S6_9BACT</name>
<dbReference type="InterPro" id="IPR021320">
    <property type="entry name" value="DUF2905"/>
</dbReference>
<dbReference type="Proteomes" id="UP000245872">
    <property type="component" value="Chromosome"/>
</dbReference>
<dbReference type="OrthoDB" id="680637at2"/>
<organism evidence="2 3">
    <name type="scientific">Candidatus Cardinium hertigii</name>
    <dbReference type="NCBI Taxonomy" id="247481"/>
    <lineage>
        <taxon>Bacteria</taxon>
        <taxon>Pseudomonadati</taxon>
        <taxon>Bacteroidota</taxon>
        <taxon>Cytophagia</taxon>
        <taxon>Cytophagales</taxon>
        <taxon>Amoebophilaceae</taxon>
        <taxon>Candidatus Cardinium</taxon>
    </lineage>
</organism>
<keyword evidence="1" id="KW-1133">Transmembrane helix</keyword>
<dbReference type="AlphaFoldDB" id="A0A2Z3L8S6"/>
<dbReference type="RefSeq" id="WP_109997376.1">
    <property type="nucleotide sequence ID" value="NZ_CP029619.1"/>
</dbReference>
<evidence type="ECO:0000256" key="1">
    <source>
        <dbReference type="SAM" id="Phobius"/>
    </source>
</evidence>
<dbReference type="PANTHER" id="PTHR36443:SF1">
    <property type="entry name" value="BSR5223 PROTEIN"/>
    <property type="match status" value="1"/>
</dbReference>
<keyword evidence="3" id="KW-1185">Reference proteome</keyword>
<accession>A0A2Z3L8S6</accession>
<sequence length="68" mass="7993">MQKIIIYLGCFIMVIGFVWPFLSHIKIGQLPGDILFKRPSFTFYFPITTCLLLSLIWMLIAWLLKITK</sequence>
<evidence type="ECO:0000313" key="2">
    <source>
        <dbReference type="EMBL" id="AWN81973.1"/>
    </source>
</evidence>
<proteinExistence type="predicted"/>
<feature type="transmembrane region" description="Helical" evidence="1">
    <location>
        <begin position="43"/>
        <end position="64"/>
    </location>
</feature>
<dbReference type="EMBL" id="CP029619">
    <property type="protein sequence ID" value="AWN81973.1"/>
    <property type="molecule type" value="Genomic_DNA"/>
</dbReference>
<keyword evidence="1" id="KW-0472">Membrane</keyword>
<gene>
    <name evidence="2" type="ORF">DK880_00659</name>
</gene>
<evidence type="ECO:0000313" key="3">
    <source>
        <dbReference type="Proteomes" id="UP000245872"/>
    </source>
</evidence>
<evidence type="ECO:0008006" key="4">
    <source>
        <dbReference type="Google" id="ProtNLM"/>
    </source>
</evidence>
<keyword evidence="1" id="KW-0812">Transmembrane</keyword>
<protein>
    <recommendedName>
        <fullName evidence="4">DUF2905 domain-containing protein</fullName>
    </recommendedName>
</protein>
<dbReference type="KEGG" id="cher:DK880_00659"/>
<feature type="transmembrane region" description="Helical" evidence="1">
    <location>
        <begin position="5"/>
        <end position="23"/>
    </location>
</feature>
<reference evidence="2 3" key="1">
    <citation type="submission" date="2018-05" db="EMBL/GenBank/DDBJ databases">
        <title>Candidatus Cardinium hertigii Genome Assembly.</title>
        <authorList>
            <person name="Showmaker K.C."/>
            <person name="Walden K.O."/>
            <person name="Fields C.J."/>
            <person name="Lambert K.N."/>
            <person name="Hudson M.E."/>
        </authorList>
    </citation>
    <scope>NUCLEOTIDE SEQUENCE [LARGE SCALE GENOMIC DNA]</scope>
    <source>
        <strain evidence="3">cHgTN10</strain>
    </source>
</reference>